<proteinExistence type="predicted"/>
<evidence type="ECO:0000313" key="1">
    <source>
        <dbReference type="EMBL" id="SDL89437.1"/>
    </source>
</evidence>
<dbReference type="EMBL" id="FNGY01000002">
    <property type="protein sequence ID" value="SDL89437.1"/>
    <property type="molecule type" value="Genomic_DNA"/>
</dbReference>
<sequence>MEKSLNVKKLSRAELKAISGGMGPNYCLDHECDLSCRGNDGLGSGYCDARGNCNCDR</sequence>
<dbReference type="InterPro" id="IPR058074">
    <property type="entry name" value="Bacteriocin-like"/>
</dbReference>
<dbReference type="Proteomes" id="UP000183200">
    <property type="component" value="Unassembled WGS sequence"/>
</dbReference>
<organism evidence="1 2">
    <name type="scientific">Pedobacter steynii</name>
    <dbReference type="NCBI Taxonomy" id="430522"/>
    <lineage>
        <taxon>Bacteria</taxon>
        <taxon>Pseudomonadati</taxon>
        <taxon>Bacteroidota</taxon>
        <taxon>Sphingobacteriia</taxon>
        <taxon>Sphingobacteriales</taxon>
        <taxon>Sphingobacteriaceae</taxon>
        <taxon>Pedobacter</taxon>
    </lineage>
</organism>
<gene>
    <name evidence="1" type="ORF">SAMN05421820_102429</name>
</gene>
<reference evidence="2" key="1">
    <citation type="submission" date="2016-10" db="EMBL/GenBank/DDBJ databases">
        <authorList>
            <person name="Varghese N."/>
            <person name="Submissions S."/>
        </authorList>
    </citation>
    <scope>NUCLEOTIDE SEQUENCE [LARGE SCALE GENOMIC DNA]</scope>
    <source>
        <strain evidence="2">DSM 19110</strain>
    </source>
</reference>
<evidence type="ECO:0008006" key="3">
    <source>
        <dbReference type="Google" id="ProtNLM"/>
    </source>
</evidence>
<dbReference type="NCBIfam" id="NF047798">
    <property type="entry name" value="leader_Chryseo"/>
    <property type="match status" value="1"/>
</dbReference>
<name>A0A1G9NTS8_9SPHI</name>
<keyword evidence="2" id="KW-1185">Reference proteome</keyword>
<accession>A0A1G9NTS8</accession>
<dbReference type="RefSeq" id="WP_172664836.1">
    <property type="nucleotide sequence ID" value="NZ_FNGY01000002.1"/>
</dbReference>
<dbReference type="AlphaFoldDB" id="A0A1G9NTS8"/>
<evidence type="ECO:0000313" key="2">
    <source>
        <dbReference type="Proteomes" id="UP000183200"/>
    </source>
</evidence>
<protein>
    <recommendedName>
        <fullName evidence="3">Bacteriocin-type signal sequence-containing protein</fullName>
    </recommendedName>
</protein>